<evidence type="ECO:0000256" key="4">
    <source>
        <dbReference type="ARBA" id="ARBA00022989"/>
    </source>
</evidence>
<dbReference type="GO" id="GO:0015920">
    <property type="term" value="P:lipopolysaccharide transport"/>
    <property type="evidence" value="ECO:0007669"/>
    <property type="project" value="TreeGrafter"/>
</dbReference>
<keyword evidence="2" id="KW-1003">Cell membrane</keyword>
<feature type="transmembrane region" description="Helical" evidence="6">
    <location>
        <begin position="100"/>
        <end position="123"/>
    </location>
</feature>
<dbReference type="PANTHER" id="PTHR33529:SF6">
    <property type="entry name" value="YJGP_YJGQ FAMILY PERMEASE"/>
    <property type="match status" value="1"/>
</dbReference>
<dbReference type="InterPro" id="IPR030922">
    <property type="entry name" value="LptF"/>
</dbReference>
<dbReference type="NCBIfam" id="TIGR04407">
    <property type="entry name" value="LptF_YjgP"/>
    <property type="match status" value="1"/>
</dbReference>
<dbReference type="GO" id="GO:0055085">
    <property type="term" value="P:transmembrane transport"/>
    <property type="evidence" value="ECO:0007669"/>
    <property type="project" value="InterPro"/>
</dbReference>
<evidence type="ECO:0000256" key="2">
    <source>
        <dbReference type="ARBA" id="ARBA00022475"/>
    </source>
</evidence>
<evidence type="ECO:0000256" key="6">
    <source>
        <dbReference type="SAM" id="Phobius"/>
    </source>
</evidence>
<feature type="transmembrane region" description="Helical" evidence="6">
    <location>
        <begin position="343"/>
        <end position="362"/>
    </location>
</feature>
<evidence type="ECO:0000256" key="5">
    <source>
        <dbReference type="ARBA" id="ARBA00023136"/>
    </source>
</evidence>
<keyword evidence="4 6" id="KW-1133">Transmembrane helix</keyword>
<comment type="subcellular location">
    <subcellularLocation>
        <location evidence="1">Cell membrane</location>
        <topology evidence="1">Multi-pass membrane protein</topology>
    </subcellularLocation>
</comment>
<feature type="transmembrane region" description="Helical" evidence="6">
    <location>
        <begin position="316"/>
        <end position="337"/>
    </location>
</feature>
<protein>
    <submittedName>
        <fullName evidence="7">LPS export ABC transporter permease LptF</fullName>
    </submittedName>
</protein>
<gene>
    <name evidence="7" type="primary">lptF</name>
    <name evidence="7" type="ORF">FL622_02515</name>
</gene>
<sequence length="389" mass="43127">MSIRRIHRYIAREIGVPTLLALVVFTFVLLMGRILKLMELVINKGVPAIEILQLFSYLIPTFLVITLPLAFLLGVMLGFGRLSSDSEIIALKASGVSLYYMFKPVLALAVLTALLTALLTLVLGPAGNRAFREQIFNIAAKRANVGIQPHVFNAEFDDLVLYVDDEDEENNIFKGVMISDQRTGSSPSIIFAQQGRIFSDPEALTLTLRIENGAIHRATPGKEADQIIRFSTYDVNLNMGQQLEQAEKRPPKPAEIRSRELAKTLFPDSGNKPENPKLAIEFHSRLIFPLAPLLFALIGVPLGVHAQRSGRSGNFSIALFVFLSYYLSLSLAETLVVESGFPAAFSLWFPSLLFFIGGLILFHRAAQERRLSLWDQVLSLWKGRKGGGT</sequence>
<dbReference type="OrthoDB" id="9792188at2"/>
<organism evidence="7 8">
    <name type="scientific">Trichloromonas acetexigens</name>
    <dbReference type="NCBI Taxonomy" id="38815"/>
    <lineage>
        <taxon>Bacteria</taxon>
        <taxon>Pseudomonadati</taxon>
        <taxon>Thermodesulfobacteriota</taxon>
        <taxon>Desulfuromonadia</taxon>
        <taxon>Desulfuromonadales</taxon>
        <taxon>Trichloromonadaceae</taxon>
        <taxon>Trichloromonas</taxon>
    </lineage>
</organism>
<dbReference type="EMBL" id="VJVV01000001">
    <property type="protein sequence ID" value="TRO84073.1"/>
    <property type="molecule type" value="Genomic_DNA"/>
</dbReference>
<dbReference type="Proteomes" id="UP000317155">
    <property type="component" value="Unassembled WGS sequence"/>
</dbReference>
<dbReference type="Pfam" id="PF03739">
    <property type="entry name" value="LptF_LptG"/>
    <property type="match status" value="1"/>
</dbReference>
<keyword evidence="8" id="KW-1185">Reference proteome</keyword>
<proteinExistence type="predicted"/>
<feature type="transmembrane region" description="Helical" evidence="6">
    <location>
        <begin position="14"/>
        <end position="35"/>
    </location>
</feature>
<keyword evidence="5 6" id="KW-0472">Membrane</keyword>
<accession>A0A550JLN2</accession>
<dbReference type="GO" id="GO:0043190">
    <property type="term" value="C:ATP-binding cassette (ABC) transporter complex"/>
    <property type="evidence" value="ECO:0007669"/>
    <property type="project" value="InterPro"/>
</dbReference>
<reference evidence="7 8" key="1">
    <citation type="submission" date="2019-07" db="EMBL/GenBank/DDBJ databases">
        <title>Insights of Desulfuromonas acetexigens electromicrobiology.</title>
        <authorList>
            <person name="Katuri K."/>
            <person name="Sapireddy V."/>
            <person name="Shaw D.R."/>
            <person name="Saikaly P."/>
        </authorList>
    </citation>
    <scope>NUCLEOTIDE SEQUENCE [LARGE SCALE GENOMIC DNA]</scope>
    <source>
        <strain evidence="7 8">2873</strain>
    </source>
</reference>
<comment type="caution">
    <text evidence="7">The sequence shown here is derived from an EMBL/GenBank/DDBJ whole genome shotgun (WGS) entry which is preliminary data.</text>
</comment>
<feature type="transmembrane region" description="Helical" evidence="6">
    <location>
        <begin position="286"/>
        <end position="304"/>
    </location>
</feature>
<evidence type="ECO:0000313" key="7">
    <source>
        <dbReference type="EMBL" id="TRO84073.1"/>
    </source>
</evidence>
<dbReference type="AlphaFoldDB" id="A0A550JLN2"/>
<dbReference type="PANTHER" id="PTHR33529">
    <property type="entry name" value="SLR0882 PROTEIN-RELATED"/>
    <property type="match status" value="1"/>
</dbReference>
<evidence type="ECO:0000256" key="1">
    <source>
        <dbReference type="ARBA" id="ARBA00004651"/>
    </source>
</evidence>
<dbReference type="InterPro" id="IPR005495">
    <property type="entry name" value="LptG/LptF_permease"/>
</dbReference>
<evidence type="ECO:0000313" key="8">
    <source>
        <dbReference type="Proteomes" id="UP000317155"/>
    </source>
</evidence>
<feature type="transmembrane region" description="Helical" evidence="6">
    <location>
        <begin position="55"/>
        <end position="79"/>
    </location>
</feature>
<dbReference type="RefSeq" id="WP_092053231.1">
    <property type="nucleotide sequence ID" value="NZ_FOJJ01000001.1"/>
</dbReference>
<name>A0A550JLN2_9BACT</name>
<keyword evidence="3 6" id="KW-0812">Transmembrane</keyword>
<evidence type="ECO:0000256" key="3">
    <source>
        <dbReference type="ARBA" id="ARBA00022692"/>
    </source>
</evidence>